<protein>
    <submittedName>
        <fullName evidence="2">Uncharacterized protein</fullName>
    </submittedName>
</protein>
<feature type="region of interest" description="Disordered" evidence="1">
    <location>
        <begin position="1"/>
        <end position="152"/>
    </location>
</feature>
<evidence type="ECO:0000313" key="3">
    <source>
        <dbReference type="Proteomes" id="UP001341281"/>
    </source>
</evidence>
<proteinExistence type="predicted"/>
<gene>
    <name evidence="2" type="ORF">U9M48_040896</name>
</gene>
<reference evidence="2 3" key="1">
    <citation type="submission" date="2024-02" db="EMBL/GenBank/DDBJ databases">
        <title>High-quality chromosome-scale genome assembly of Pensacola bahiagrass (Paspalum notatum Flugge var. saurae).</title>
        <authorList>
            <person name="Vega J.M."/>
            <person name="Podio M."/>
            <person name="Orjuela J."/>
            <person name="Siena L.A."/>
            <person name="Pessino S.C."/>
            <person name="Combes M.C."/>
            <person name="Mariac C."/>
            <person name="Albertini E."/>
            <person name="Pupilli F."/>
            <person name="Ortiz J.P.A."/>
            <person name="Leblanc O."/>
        </authorList>
    </citation>
    <scope>NUCLEOTIDE SEQUENCE [LARGE SCALE GENOMIC DNA]</scope>
    <source>
        <strain evidence="2">R1</strain>
        <tissue evidence="2">Leaf</tissue>
    </source>
</reference>
<name>A0AAQ3URJ0_PASNO</name>
<dbReference type="EMBL" id="CP144753">
    <property type="protein sequence ID" value="WVZ95092.1"/>
    <property type="molecule type" value="Genomic_DNA"/>
</dbReference>
<feature type="compositionally biased region" description="Low complexity" evidence="1">
    <location>
        <begin position="109"/>
        <end position="134"/>
    </location>
</feature>
<evidence type="ECO:0000313" key="2">
    <source>
        <dbReference type="EMBL" id="WVZ95092.1"/>
    </source>
</evidence>
<sequence length="180" mass="18398">MSSATAAASTSFAPHASQLVRPPTTTASARRVADAALALPGPADNPASERRRGIRHPRAHPPVRRRCRRTGAPGLGVAAAPGPSTSLPRTAAAAPAPPARPSTPPTRRMPPTATAASATRAPAHRLVTPVSSLVPPRPPSSTAGIDSPRTREHPANLKEDICSVIFAGPKCSELPELGLG</sequence>
<organism evidence="2 3">
    <name type="scientific">Paspalum notatum var. saurae</name>
    <dbReference type="NCBI Taxonomy" id="547442"/>
    <lineage>
        <taxon>Eukaryota</taxon>
        <taxon>Viridiplantae</taxon>
        <taxon>Streptophyta</taxon>
        <taxon>Embryophyta</taxon>
        <taxon>Tracheophyta</taxon>
        <taxon>Spermatophyta</taxon>
        <taxon>Magnoliopsida</taxon>
        <taxon>Liliopsida</taxon>
        <taxon>Poales</taxon>
        <taxon>Poaceae</taxon>
        <taxon>PACMAD clade</taxon>
        <taxon>Panicoideae</taxon>
        <taxon>Andropogonodae</taxon>
        <taxon>Paspaleae</taxon>
        <taxon>Paspalinae</taxon>
        <taxon>Paspalum</taxon>
    </lineage>
</organism>
<evidence type="ECO:0000256" key="1">
    <source>
        <dbReference type="SAM" id="MobiDB-lite"/>
    </source>
</evidence>
<feature type="compositionally biased region" description="Basic residues" evidence="1">
    <location>
        <begin position="52"/>
        <end position="69"/>
    </location>
</feature>
<accession>A0AAQ3URJ0</accession>
<dbReference type="Proteomes" id="UP001341281">
    <property type="component" value="Chromosome 09"/>
</dbReference>
<feature type="compositionally biased region" description="Low complexity" evidence="1">
    <location>
        <begin position="1"/>
        <end position="17"/>
    </location>
</feature>
<dbReference type="AlphaFoldDB" id="A0AAQ3URJ0"/>
<feature type="compositionally biased region" description="Low complexity" evidence="1">
    <location>
        <begin position="71"/>
        <end position="94"/>
    </location>
</feature>
<keyword evidence="3" id="KW-1185">Reference proteome</keyword>
<feature type="compositionally biased region" description="Low complexity" evidence="1">
    <location>
        <begin position="24"/>
        <end position="46"/>
    </location>
</feature>
<feature type="compositionally biased region" description="Pro residues" evidence="1">
    <location>
        <begin position="95"/>
        <end position="108"/>
    </location>
</feature>